<evidence type="ECO:0000313" key="9">
    <source>
        <dbReference type="EMBL" id="KAG0270336.1"/>
    </source>
</evidence>
<dbReference type="OrthoDB" id="5599753at2759"/>
<keyword evidence="7" id="KW-0812">Transmembrane</keyword>
<dbReference type="GO" id="GO:0016020">
    <property type="term" value="C:membrane"/>
    <property type="evidence" value="ECO:0007669"/>
    <property type="project" value="UniProtKB-SubCell"/>
</dbReference>
<evidence type="ECO:0000256" key="7">
    <source>
        <dbReference type="SAM" id="Phobius"/>
    </source>
</evidence>
<keyword evidence="5 7" id="KW-0472">Membrane</keyword>
<dbReference type="InterPro" id="IPR006629">
    <property type="entry name" value="LITAF"/>
</dbReference>
<dbReference type="GO" id="GO:0008270">
    <property type="term" value="F:zinc ion binding"/>
    <property type="evidence" value="ECO:0007669"/>
    <property type="project" value="TreeGrafter"/>
</dbReference>
<comment type="similarity">
    <text evidence="2">Belongs to the CDIP1/LITAF family.</text>
</comment>
<name>A0A9P6QN32_9FUNG</name>
<dbReference type="AlphaFoldDB" id="A0A9P6QN32"/>
<evidence type="ECO:0000313" key="10">
    <source>
        <dbReference type="Proteomes" id="UP000807716"/>
    </source>
</evidence>
<evidence type="ECO:0000256" key="3">
    <source>
        <dbReference type="ARBA" id="ARBA00022723"/>
    </source>
</evidence>
<keyword evidence="3" id="KW-0479">Metal-binding</keyword>
<gene>
    <name evidence="9" type="ORF">DFQ27_008351</name>
</gene>
<keyword evidence="7" id="KW-1133">Transmembrane helix</keyword>
<dbReference type="Proteomes" id="UP000807716">
    <property type="component" value="Unassembled WGS sequence"/>
</dbReference>
<keyword evidence="10" id="KW-1185">Reference proteome</keyword>
<dbReference type="SMART" id="SM00714">
    <property type="entry name" value="LITAF"/>
    <property type="match status" value="1"/>
</dbReference>
<evidence type="ECO:0000256" key="4">
    <source>
        <dbReference type="ARBA" id="ARBA00022833"/>
    </source>
</evidence>
<dbReference type="PANTHER" id="PTHR23292">
    <property type="entry name" value="LIPOPOLYSACCHARIDE-INDUCED TUMOR NECROSIS FACTOR-ALPHA FACTOR"/>
    <property type="match status" value="1"/>
</dbReference>
<protein>
    <recommendedName>
        <fullName evidence="8">LITAF domain-containing protein</fullName>
    </recommendedName>
</protein>
<dbReference type="PANTHER" id="PTHR23292:SF6">
    <property type="entry name" value="FI16602P1-RELATED"/>
    <property type="match status" value="1"/>
</dbReference>
<evidence type="ECO:0000256" key="5">
    <source>
        <dbReference type="ARBA" id="ARBA00023136"/>
    </source>
</evidence>
<dbReference type="EMBL" id="JAAAJB010000007">
    <property type="protein sequence ID" value="KAG0270336.1"/>
    <property type="molecule type" value="Genomic_DNA"/>
</dbReference>
<feature type="region of interest" description="Disordered" evidence="6">
    <location>
        <begin position="1"/>
        <end position="41"/>
    </location>
</feature>
<comment type="caution">
    <text evidence="9">The sequence shown here is derived from an EMBL/GenBank/DDBJ whole genome shotgun (WGS) entry which is preliminary data.</text>
</comment>
<feature type="compositionally biased region" description="Low complexity" evidence="6">
    <location>
        <begin position="27"/>
        <end position="41"/>
    </location>
</feature>
<organism evidence="9 10">
    <name type="scientific">Actinomortierella ambigua</name>
    <dbReference type="NCBI Taxonomy" id="1343610"/>
    <lineage>
        <taxon>Eukaryota</taxon>
        <taxon>Fungi</taxon>
        <taxon>Fungi incertae sedis</taxon>
        <taxon>Mucoromycota</taxon>
        <taxon>Mortierellomycotina</taxon>
        <taxon>Mortierellomycetes</taxon>
        <taxon>Mortierellales</taxon>
        <taxon>Mortierellaceae</taxon>
        <taxon>Actinomortierella</taxon>
    </lineage>
</organism>
<dbReference type="Pfam" id="PF10601">
    <property type="entry name" value="zf-LITAF-like"/>
    <property type="match status" value="1"/>
</dbReference>
<reference evidence="9" key="1">
    <citation type="journal article" date="2020" name="Fungal Divers.">
        <title>Resolving the Mortierellaceae phylogeny through synthesis of multi-gene phylogenetics and phylogenomics.</title>
        <authorList>
            <person name="Vandepol N."/>
            <person name="Liber J."/>
            <person name="Desiro A."/>
            <person name="Na H."/>
            <person name="Kennedy M."/>
            <person name="Barry K."/>
            <person name="Grigoriev I.V."/>
            <person name="Miller A.N."/>
            <person name="O'Donnell K."/>
            <person name="Stajich J.E."/>
            <person name="Bonito G."/>
        </authorList>
    </citation>
    <scope>NUCLEOTIDE SEQUENCE</scope>
    <source>
        <strain evidence="9">BC1065</strain>
    </source>
</reference>
<evidence type="ECO:0000256" key="6">
    <source>
        <dbReference type="SAM" id="MobiDB-lite"/>
    </source>
</evidence>
<sequence length="196" mass="21166">MSDKKDKKLYPQLPSDEQGVEPPPYTPSTAPSSPSIGPSAPLLQHQHFSALQEQQPLLQQQAVVTYPRVHPSYPQHHIAHHPGHVAQHPQASVMSSPLVLMKPPSRIEDLGPKPGVVVCPHCHYVVLTETEPEAGSCTYLSILTLLLLGITSCGCCLLPLCMTSGKDMLHSCPNCSEEIGLFSRLKGHTIPARGGP</sequence>
<evidence type="ECO:0000256" key="2">
    <source>
        <dbReference type="ARBA" id="ARBA00005975"/>
    </source>
</evidence>
<evidence type="ECO:0000256" key="1">
    <source>
        <dbReference type="ARBA" id="ARBA00004170"/>
    </source>
</evidence>
<feature type="transmembrane region" description="Helical" evidence="7">
    <location>
        <begin position="139"/>
        <end position="161"/>
    </location>
</feature>
<feature type="domain" description="LITAF" evidence="8">
    <location>
        <begin position="96"/>
        <end position="184"/>
    </location>
</feature>
<dbReference type="InterPro" id="IPR037519">
    <property type="entry name" value="LITAF_fam"/>
</dbReference>
<keyword evidence="4" id="KW-0862">Zinc</keyword>
<proteinExistence type="inferred from homology"/>
<accession>A0A9P6QN32</accession>
<evidence type="ECO:0000259" key="8">
    <source>
        <dbReference type="PROSITE" id="PS51837"/>
    </source>
</evidence>
<dbReference type="PROSITE" id="PS51837">
    <property type="entry name" value="LITAF"/>
    <property type="match status" value="1"/>
</dbReference>
<comment type="subcellular location">
    <subcellularLocation>
        <location evidence="1">Membrane</location>
        <topology evidence="1">Peripheral membrane protein</topology>
    </subcellularLocation>
</comment>